<keyword evidence="2" id="KW-1185">Reference proteome</keyword>
<proteinExistence type="predicted"/>
<dbReference type="PANTHER" id="PTHR42690">
    <property type="entry name" value="THREONINE SYNTHASE FAMILY MEMBER"/>
    <property type="match status" value="1"/>
</dbReference>
<sequence length="286" mass="30913">MRDGESEWGGRGGGGAGCLAHDMGLSVHIVCAVNSNDVVARFIRTGQYALADRVHPSLAPAMDVQVEVVVPTGGCGNTVAGCLAHDMGLSVHIVCAVNSNDVVARFIRTGQYALADRVHPSLAPAMDVQIPYNIERLVYLFSARDTGLAKADLQATRCATVSLDLLKKIQTVLGSYIADDNDIREAMRQCWHDNGYLVCPHTATGAHYHFGQTDSNLQRVCLATASPAKFTEAVLSAGLTPQPTQAIERLQHLAPKYQDVEQTDDWDAILRRAITDISQHHLQATM</sequence>
<evidence type="ECO:0000313" key="2">
    <source>
        <dbReference type="Proteomes" id="UP001209878"/>
    </source>
</evidence>
<dbReference type="InterPro" id="IPR051166">
    <property type="entry name" value="Threonine_Synthase"/>
</dbReference>
<dbReference type="AlphaFoldDB" id="A0AAD9K4A6"/>
<accession>A0AAD9K4A6</accession>
<comment type="caution">
    <text evidence="1">The sequence shown here is derived from an EMBL/GenBank/DDBJ whole genome shotgun (WGS) entry which is preliminary data.</text>
</comment>
<name>A0AAD9K4A6_RIDPI</name>
<dbReference type="EMBL" id="JAODUO010001404">
    <property type="protein sequence ID" value="KAK2164656.1"/>
    <property type="molecule type" value="Genomic_DNA"/>
</dbReference>
<dbReference type="InterPro" id="IPR036052">
    <property type="entry name" value="TrpB-like_PALP_sf"/>
</dbReference>
<reference evidence="1" key="1">
    <citation type="journal article" date="2023" name="Mol. Biol. Evol.">
        <title>Third-Generation Sequencing Reveals the Adaptive Role of the Epigenome in Three Deep-Sea Polychaetes.</title>
        <authorList>
            <person name="Perez M."/>
            <person name="Aroh O."/>
            <person name="Sun Y."/>
            <person name="Lan Y."/>
            <person name="Juniper S.K."/>
            <person name="Young C.R."/>
            <person name="Angers B."/>
            <person name="Qian P.Y."/>
        </authorList>
    </citation>
    <scope>NUCLEOTIDE SEQUENCE</scope>
    <source>
        <strain evidence="1">R07B-5</strain>
    </source>
</reference>
<dbReference type="Pfam" id="PF24857">
    <property type="entry name" value="THR4_C"/>
    <property type="match status" value="1"/>
</dbReference>
<dbReference type="GO" id="GO:0046360">
    <property type="term" value="P:2-oxobutyrate biosynthetic process"/>
    <property type="evidence" value="ECO:0007669"/>
    <property type="project" value="TreeGrafter"/>
</dbReference>
<dbReference type="Proteomes" id="UP001209878">
    <property type="component" value="Unassembled WGS sequence"/>
</dbReference>
<dbReference type="Gene3D" id="3.40.50.1100">
    <property type="match status" value="2"/>
</dbReference>
<dbReference type="PANTHER" id="PTHR42690:SF1">
    <property type="entry name" value="THREONINE SYNTHASE-LIKE 2"/>
    <property type="match status" value="1"/>
</dbReference>
<dbReference type="GO" id="GO:0009071">
    <property type="term" value="P:serine family amino acid catabolic process"/>
    <property type="evidence" value="ECO:0007669"/>
    <property type="project" value="TreeGrafter"/>
</dbReference>
<protein>
    <recommendedName>
        <fullName evidence="3">Threonine synthase</fullName>
    </recommendedName>
</protein>
<organism evidence="1 2">
    <name type="scientific">Ridgeia piscesae</name>
    <name type="common">Tubeworm</name>
    <dbReference type="NCBI Taxonomy" id="27915"/>
    <lineage>
        <taxon>Eukaryota</taxon>
        <taxon>Metazoa</taxon>
        <taxon>Spiralia</taxon>
        <taxon>Lophotrochozoa</taxon>
        <taxon>Annelida</taxon>
        <taxon>Polychaeta</taxon>
        <taxon>Sedentaria</taxon>
        <taxon>Canalipalpata</taxon>
        <taxon>Sabellida</taxon>
        <taxon>Siboglinidae</taxon>
        <taxon>Ridgeia</taxon>
    </lineage>
</organism>
<evidence type="ECO:0008006" key="3">
    <source>
        <dbReference type="Google" id="ProtNLM"/>
    </source>
</evidence>
<dbReference type="SUPFAM" id="SSF53686">
    <property type="entry name" value="Tryptophan synthase beta subunit-like PLP-dependent enzymes"/>
    <property type="match status" value="2"/>
</dbReference>
<evidence type="ECO:0000313" key="1">
    <source>
        <dbReference type="EMBL" id="KAK2164656.1"/>
    </source>
</evidence>
<gene>
    <name evidence="1" type="ORF">NP493_1407g00032</name>
</gene>
<dbReference type="GO" id="GO:0030170">
    <property type="term" value="F:pyridoxal phosphate binding"/>
    <property type="evidence" value="ECO:0007669"/>
    <property type="project" value="TreeGrafter"/>
</dbReference>